<organism evidence="1 2">
    <name type="scientific">Paspalum notatum var. saurae</name>
    <dbReference type="NCBI Taxonomy" id="547442"/>
    <lineage>
        <taxon>Eukaryota</taxon>
        <taxon>Viridiplantae</taxon>
        <taxon>Streptophyta</taxon>
        <taxon>Embryophyta</taxon>
        <taxon>Tracheophyta</taxon>
        <taxon>Spermatophyta</taxon>
        <taxon>Magnoliopsida</taxon>
        <taxon>Liliopsida</taxon>
        <taxon>Poales</taxon>
        <taxon>Poaceae</taxon>
        <taxon>PACMAD clade</taxon>
        <taxon>Panicoideae</taxon>
        <taxon>Andropogonodae</taxon>
        <taxon>Paspaleae</taxon>
        <taxon>Paspalinae</taxon>
        <taxon>Paspalum</taxon>
    </lineage>
</organism>
<keyword evidence="2" id="KW-1185">Reference proteome</keyword>
<feature type="non-terminal residue" evidence="1">
    <location>
        <position position="1"/>
    </location>
</feature>
<proteinExistence type="predicted"/>
<name>A0AAQ3X928_PASNO</name>
<sequence>DRLSTRELLKRKKHPSTFAPYALKVLKNQHYTFLFTADLQRNAGRAILNLQGDQESYLFQNLDSFKQHFSLPFFMEILIIMTRTIWTIRNNKIFKNIINLEV</sequence>
<dbReference type="Proteomes" id="UP001341281">
    <property type="component" value="Chromosome 08"/>
</dbReference>
<evidence type="ECO:0000313" key="1">
    <source>
        <dbReference type="EMBL" id="WVZ88047.1"/>
    </source>
</evidence>
<accession>A0AAQ3X928</accession>
<gene>
    <name evidence="1" type="ORF">U9M48_034604</name>
</gene>
<dbReference type="AlphaFoldDB" id="A0AAQ3X928"/>
<protein>
    <submittedName>
        <fullName evidence="1">Uncharacterized protein</fullName>
    </submittedName>
</protein>
<evidence type="ECO:0000313" key="2">
    <source>
        <dbReference type="Proteomes" id="UP001341281"/>
    </source>
</evidence>
<dbReference type="EMBL" id="CP144752">
    <property type="protein sequence ID" value="WVZ88047.1"/>
    <property type="molecule type" value="Genomic_DNA"/>
</dbReference>
<reference evidence="1 2" key="1">
    <citation type="submission" date="2024-02" db="EMBL/GenBank/DDBJ databases">
        <title>High-quality chromosome-scale genome assembly of Pensacola bahiagrass (Paspalum notatum Flugge var. saurae).</title>
        <authorList>
            <person name="Vega J.M."/>
            <person name="Podio M."/>
            <person name="Orjuela J."/>
            <person name="Siena L.A."/>
            <person name="Pessino S.C."/>
            <person name="Combes M.C."/>
            <person name="Mariac C."/>
            <person name="Albertini E."/>
            <person name="Pupilli F."/>
            <person name="Ortiz J.P.A."/>
            <person name="Leblanc O."/>
        </authorList>
    </citation>
    <scope>NUCLEOTIDE SEQUENCE [LARGE SCALE GENOMIC DNA]</scope>
    <source>
        <strain evidence="1">R1</strain>
        <tissue evidence="1">Leaf</tissue>
    </source>
</reference>